<accession>A0A2P8Q2C2</accession>
<evidence type="ECO:0000313" key="15">
    <source>
        <dbReference type="EMBL" id="PSM40380.1"/>
    </source>
</evidence>
<dbReference type="Gene3D" id="3.40.50.10840">
    <property type="entry name" value="Putative sugar-binding, N-terminal domain"/>
    <property type="match status" value="1"/>
</dbReference>
<organism evidence="15 16">
    <name type="scientific">Streptomyces dioscori</name>
    <dbReference type="NCBI Taxonomy" id="2109333"/>
    <lineage>
        <taxon>Bacteria</taxon>
        <taxon>Bacillati</taxon>
        <taxon>Actinomycetota</taxon>
        <taxon>Actinomycetes</taxon>
        <taxon>Kitasatosporales</taxon>
        <taxon>Streptomycetaceae</taxon>
        <taxon>Streptomyces</taxon>
        <taxon>Streptomyces aurantiacus group</taxon>
    </lineage>
</organism>
<comment type="catalytic activity">
    <reaction evidence="8">
        <text>3-dehydro-D-erythronate + ATP = 3-dehydro-4-O-phospho-D-erythronate + ADP + H(+)</text>
        <dbReference type="Rhea" id="RHEA:52556"/>
        <dbReference type="ChEBI" id="CHEBI:15378"/>
        <dbReference type="ChEBI" id="CHEBI:30616"/>
        <dbReference type="ChEBI" id="CHEBI:57958"/>
        <dbReference type="ChEBI" id="CHEBI:136593"/>
        <dbReference type="ChEBI" id="CHEBI:456216"/>
        <dbReference type="EC" id="2.7.1.217"/>
    </reaction>
</comment>
<keyword evidence="3" id="KW-0547">Nucleotide-binding</keyword>
<evidence type="ECO:0000256" key="12">
    <source>
        <dbReference type="ARBA" id="ARBA00041377"/>
    </source>
</evidence>
<dbReference type="Gene3D" id="3.40.980.20">
    <property type="entry name" value="Four-carbon acid sugar kinase, nucleotide binding domain"/>
    <property type="match status" value="1"/>
</dbReference>
<comment type="similarity">
    <text evidence="1">Belongs to the four-carbon acid sugar kinase family.</text>
</comment>
<evidence type="ECO:0000256" key="1">
    <source>
        <dbReference type="ARBA" id="ARBA00005715"/>
    </source>
</evidence>
<evidence type="ECO:0000256" key="7">
    <source>
        <dbReference type="ARBA" id="ARBA00035898"/>
    </source>
</evidence>
<keyword evidence="6" id="KW-0119">Carbohydrate metabolism</keyword>
<protein>
    <recommendedName>
        <fullName evidence="11">3-oxo-tetronate kinase</fullName>
        <ecNumber evidence="10">2.7.1.217</ecNumber>
    </recommendedName>
    <alternativeName>
        <fullName evidence="12">3-dehydrotetronate 4-kinase</fullName>
    </alternativeName>
</protein>
<proteinExistence type="inferred from homology"/>
<dbReference type="Pfam" id="PF17042">
    <property type="entry name" value="NBD_C"/>
    <property type="match status" value="1"/>
</dbReference>
<dbReference type="OrthoDB" id="191465at2"/>
<dbReference type="InterPro" id="IPR050007">
    <property type="entry name" value="OtnK"/>
</dbReference>
<evidence type="ECO:0000256" key="9">
    <source>
        <dbReference type="ARBA" id="ARBA00037335"/>
    </source>
</evidence>
<comment type="caution">
    <text evidence="15">The sequence shown here is derived from an EMBL/GenBank/DDBJ whole genome shotgun (WGS) entry which is preliminary data.</text>
</comment>
<dbReference type="Proteomes" id="UP000240429">
    <property type="component" value="Unassembled WGS sequence"/>
</dbReference>
<dbReference type="AlphaFoldDB" id="A0A2P8Q2C2"/>
<dbReference type="SUPFAM" id="SSF142764">
    <property type="entry name" value="YgbK-like"/>
    <property type="match status" value="1"/>
</dbReference>
<evidence type="ECO:0000256" key="4">
    <source>
        <dbReference type="ARBA" id="ARBA00022777"/>
    </source>
</evidence>
<comment type="catalytic activity">
    <reaction evidence="7">
        <text>3-dehydro-L-erythronate + ATP = 3-dehydro-4-O-phospho-L-erythronate + ADP + H(+)</text>
        <dbReference type="Rhea" id="RHEA:52552"/>
        <dbReference type="ChEBI" id="CHEBI:15378"/>
        <dbReference type="ChEBI" id="CHEBI:30616"/>
        <dbReference type="ChEBI" id="CHEBI:136592"/>
        <dbReference type="ChEBI" id="CHEBI:136670"/>
        <dbReference type="ChEBI" id="CHEBI:456216"/>
        <dbReference type="EC" id="2.7.1.217"/>
    </reaction>
</comment>
<dbReference type="RefSeq" id="WP_107019460.1">
    <property type="nucleotide sequence ID" value="NZ_KZ679048.1"/>
</dbReference>
<dbReference type="EC" id="2.7.1.217" evidence="10"/>
<dbReference type="InterPro" id="IPR037051">
    <property type="entry name" value="4-carb_acid_sugar_kinase_N_sf"/>
</dbReference>
<dbReference type="EMBL" id="PYBJ01000019">
    <property type="protein sequence ID" value="PSM40380.1"/>
    <property type="molecule type" value="Genomic_DNA"/>
</dbReference>
<dbReference type="InterPro" id="IPR042213">
    <property type="entry name" value="NBD_C_sf"/>
</dbReference>
<dbReference type="InterPro" id="IPR010737">
    <property type="entry name" value="4-carb_acid_sugar_kinase_N"/>
</dbReference>
<evidence type="ECO:0000259" key="13">
    <source>
        <dbReference type="Pfam" id="PF07005"/>
    </source>
</evidence>
<evidence type="ECO:0000256" key="6">
    <source>
        <dbReference type="ARBA" id="ARBA00023277"/>
    </source>
</evidence>
<feature type="domain" description="Four-carbon acid sugar kinase nucleotide binding" evidence="14">
    <location>
        <begin position="253"/>
        <end position="407"/>
    </location>
</feature>
<feature type="domain" description="Four-carbon acid sugar kinase N-terminal" evidence="13">
    <location>
        <begin position="2"/>
        <end position="226"/>
    </location>
</feature>
<evidence type="ECO:0000256" key="10">
    <source>
        <dbReference type="ARBA" id="ARBA00039095"/>
    </source>
</evidence>
<name>A0A2P8Q2C2_9ACTN</name>
<evidence type="ECO:0000256" key="3">
    <source>
        <dbReference type="ARBA" id="ARBA00022741"/>
    </source>
</evidence>
<reference evidence="15 16" key="1">
    <citation type="submission" date="2018-03" db="EMBL/GenBank/DDBJ databases">
        <title>Streptomyces dioscori sp. nov., a novel endophytic actinobacterium isolated from bulbil of Dioscorea bulbifera L.</title>
        <authorList>
            <person name="Zhikuan W."/>
        </authorList>
    </citation>
    <scope>NUCLEOTIDE SEQUENCE [LARGE SCALE GENOMIC DNA]</scope>
    <source>
        <strain evidence="15 16">A217</strain>
    </source>
</reference>
<dbReference type="GO" id="GO:0005524">
    <property type="term" value="F:ATP binding"/>
    <property type="evidence" value="ECO:0007669"/>
    <property type="project" value="UniProtKB-KW"/>
</dbReference>
<evidence type="ECO:0000256" key="2">
    <source>
        <dbReference type="ARBA" id="ARBA00022679"/>
    </source>
</evidence>
<dbReference type="GO" id="GO:0016301">
    <property type="term" value="F:kinase activity"/>
    <property type="evidence" value="ECO:0007669"/>
    <property type="project" value="UniProtKB-KW"/>
</dbReference>
<evidence type="ECO:0000313" key="16">
    <source>
        <dbReference type="Proteomes" id="UP000240429"/>
    </source>
</evidence>
<evidence type="ECO:0000259" key="14">
    <source>
        <dbReference type="Pfam" id="PF17042"/>
    </source>
</evidence>
<evidence type="ECO:0000256" key="8">
    <source>
        <dbReference type="ARBA" id="ARBA00036346"/>
    </source>
</evidence>
<evidence type="ECO:0000256" key="11">
    <source>
        <dbReference type="ARBA" id="ARBA00039461"/>
    </source>
</evidence>
<keyword evidence="2" id="KW-0808">Transferase</keyword>
<keyword evidence="4" id="KW-0418">Kinase</keyword>
<sequence length="415" mass="43502">MIGVIADDVTGATDVAVAFRRTGLRCGVYFGTPDASGVEPGLDVVVIALKSRTIPAPDAVKQSLAAAETLQTLGARQLFFKYCSTFDSTAEGNIGPVLDALVELVRTDAVVTTPASPEHRRTTFNGHLFVNEELLSESSMRNHPLTPMRDSSLTRLMDAQSDGGSVVIGHEVVGRGPDAVSSHVESARHDARYLFPDAATEDDLFSIAQAVLEEPLVAGAAGLAGAIGRAHGSKSAAPRAYERENAPSGRAIVLAGSCSRRTLEQIDRMLSALRPAHRLDALGSDDPESLARGALDWYDALPAGPAPLIYSSLPPAERRVVQDALGVERSAEILESAIALIARGLRERGVTRFVAAGGETSGSLVAALGIRGGVVGLEAARGVPWIRTDQGLDVLLKSGNFGEADLLLTASERSA</sequence>
<evidence type="ECO:0000256" key="5">
    <source>
        <dbReference type="ARBA" id="ARBA00022840"/>
    </source>
</evidence>
<dbReference type="InterPro" id="IPR031475">
    <property type="entry name" value="NBD_C"/>
</dbReference>
<comment type="function">
    <text evidence="9">Catalyzes the ATP-dependent phosphorylation of 3-oxo-tetronate to 3-oxo-tetronate 4-phosphate.</text>
</comment>
<dbReference type="Pfam" id="PF07005">
    <property type="entry name" value="SBD_N"/>
    <property type="match status" value="1"/>
</dbReference>
<dbReference type="NCBIfam" id="NF043035">
    <property type="entry name" value="OxoTetrKin"/>
    <property type="match status" value="1"/>
</dbReference>
<keyword evidence="5" id="KW-0067">ATP-binding</keyword>
<gene>
    <name evidence="15" type="ORF">C6Y14_27205</name>
</gene>
<keyword evidence="16" id="KW-1185">Reference proteome</keyword>